<keyword evidence="1" id="KW-1133">Transmembrane helix</keyword>
<dbReference type="AlphaFoldDB" id="A0A2S6I8J0"/>
<reference evidence="2 3" key="1">
    <citation type="submission" date="2018-02" db="EMBL/GenBank/DDBJ databases">
        <title>Genomic Encyclopedia of Archaeal and Bacterial Type Strains, Phase II (KMG-II): from individual species to whole genera.</title>
        <authorList>
            <person name="Goeker M."/>
        </authorList>
    </citation>
    <scope>NUCLEOTIDE SEQUENCE [LARGE SCALE GENOMIC DNA]</scope>
    <source>
        <strain evidence="2 3">DSM 29526</strain>
    </source>
</reference>
<keyword evidence="3" id="KW-1185">Reference proteome</keyword>
<feature type="transmembrane region" description="Helical" evidence="1">
    <location>
        <begin position="12"/>
        <end position="32"/>
    </location>
</feature>
<keyword evidence="1" id="KW-0472">Membrane</keyword>
<sequence>MVSSKGSISAIFEFSWWAFAVVLACMVLLPIYSTIPDFPFYLPNFIYVVVAVTLTRYLFLLRVTWLRDRLIAQAAVAFLLIPLIFYMVQEFNAFIIYFDERGPDVLVRGLEPDLGGTMDNYMHAEYRFFGVWAVVASIVMPFRLVYNAWVRYRSGVRH</sequence>
<evidence type="ECO:0000313" key="3">
    <source>
        <dbReference type="Proteomes" id="UP000237662"/>
    </source>
</evidence>
<feature type="transmembrane region" description="Helical" evidence="1">
    <location>
        <begin position="70"/>
        <end position="88"/>
    </location>
</feature>
<evidence type="ECO:0000313" key="2">
    <source>
        <dbReference type="EMBL" id="PPK87814.1"/>
    </source>
</evidence>
<protein>
    <submittedName>
        <fullName evidence="2">Uncharacterized protein</fullName>
    </submittedName>
</protein>
<accession>A0A2S6I8J0</accession>
<keyword evidence="1" id="KW-0812">Transmembrane</keyword>
<feature type="transmembrane region" description="Helical" evidence="1">
    <location>
        <begin position="128"/>
        <end position="149"/>
    </location>
</feature>
<organism evidence="2 3">
    <name type="scientific">Neolewinella xylanilytica</name>
    <dbReference type="NCBI Taxonomy" id="1514080"/>
    <lineage>
        <taxon>Bacteria</taxon>
        <taxon>Pseudomonadati</taxon>
        <taxon>Bacteroidota</taxon>
        <taxon>Saprospiria</taxon>
        <taxon>Saprospirales</taxon>
        <taxon>Lewinellaceae</taxon>
        <taxon>Neolewinella</taxon>
    </lineage>
</organism>
<name>A0A2S6I8J0_9BACT</name>
<dbReference type="OrthoDB" id="1494081at2"/>
<dbReference type="PROSITE" id="PS51257">
    <property type="entry name" value="PROKAR_LIPOPROTEIN"/>
    <property type="match status" value="1"/>
</dbReference>
<proteinExistence type="predicted"/>
<comment type="caution">
    <text evidence="2">The sequence shown here is derived from an EMBL/GenBank/DDBJ whole genome shotgun (WGS) entry which is preliminary data.</text>
</comment>
<gene>
    <name evidence="2" type="ORF">CLV84_0767</name>
</gene>
<feature type="transmembrane region" description="Helical" evidence="1">
    <location>
        <begin position="38"/>
        <end position="58"/>
    </location>
</feature>
<dbReference type="RefSeq" id="WP_104418397.1">
    <property type="nucleotide sequence ID" value="NZ_PTJC01000005.1"/>
</dbReference>
<dbReference type="Proteomes" id="UP000237662">
    <property type="component" value="Unassembled WGS sequence"/>
</dbReference>
<dbReference type="EMBL" id="PTJC01000005">
    <property type="protein sequence ID" value="PPK87814.1"/>
    <property type="molecule type" value="Genomic_DNA"/>
</dbReference>
<evidence type="ECO:0000256" key="1">
    <source>
        <dbReference type="SAM" id="Phobius"/>
    </source>
</evidence>